<dbReference type="OrthoDB" id="1646880at2"/>
<reference evidence="4 5" key="1">
    <citation type="submission" date="2019-05" db="EMBL/GenBank/DDBJ databases">
        <authorList>
            <person name="Qu J.-H."/>
        </authorList>
    </citation>
    <scope>NUCLEOTIDE SEQUENCE [LARGE SCALE GENOMIC DNA]</scope>
    <source>
        <strain evidence="4 5">NS28</strain>
    </source>
</reference>
<gene>
    <name evidence="4" type="ORF">FEM33_10875</name>
</gene>
<dbReference type="InterPro" id="IPR050595">
    <property type="entry name" value="Bact_response_regulator"/>
</dbReference>
<proteinExistence type="predicted"/>
<feature type="domain" description="Response regulatory" evidence="3">
    <location>
        <begin position="3"/>
        <end position="118"/>
    </location>
</feature>
<protein>
    <submittedName>
        <fullName evidence="4">Response regulator</fullName>
    </submittedName>
</protein>
<dbReference type="Pfam" id="PF00072">
    <property type="entry name" value="Response_reg"/>
    <property type="match status" value="1"/>
</dbReference>
<dbReference type="Proteomes" id="UP000323994">
    <property type="component" value="Unassembled WGS sequence"/>
</dbReference>
<dbReference type="EMBL" id="VBSN01000032">
    <property type="protein sequence ID" value="KAA6439776.1"/>
    <property type="molecule type" value="Genomic_DNA"/>
</dbReference>
<dbReference type="RefSeq" id="WP_139012057.1">
    <property type="nucleotide sequence ID" value="NZ_VBSN01000032.1"/>
</dbReference>
<dbReference type="GO" id="GO:0000160">
    <property type="term" value="P:phosphorelay signal transduction system"/>
    <property type="evidence" value="ECO:0007669"/>
    <property type="project" value="InterPro"/>
</dbReference>
<evidence type="ECO:0000256" key="1">
    <source>
        <dbReference type="ARBA" id="ARBA00022553"/>
    </source>
</evidence>
<dbReference type="InterPro" id="IPR011006">
    <property type="entry name" value="CheY-like_superfamily"/>
</dbReference>
<feature type="modified residue" description="4-aspartylphosphate" evidence="2">
    <location>
        <position position="51"/>
    </location>
</feature>
<dbReference type="PANTHER" id="PTHR44591">
    <property type="entry name" value="STRESS RESPONSE REGULATOR PROTEIN 1"/>
    <property type="match status" value="1"/>
</dbReference>
<dbReference type="PANTHER" id="PTHR44591:SF3">
    <property type="entry name" value="RESPONSE REGULATORY DOMAIN-CONTAINING PROTEIN"/>
    <property type="match status" value="1"/>
</dbReference>
<dbReference type="Gene3D" id="3.40.50.2300">
    <property type="match status" value="1"/>
</dbReference>
<dbReference type="PROSITE" id="PS50110">
    <property type="entry name" value="RESPONSE_REGULATORY"/>
    <property type="match status" value="1"/>
</dbReference>
<evidence type="ECO:0000256" key="2">
    <source>
        <dbReference type="PROSITE-ProRule" id="PRU00169"/>
    </source>
</evidence>
<dbReference type="AlphaFoldDB" id="A0A5M8QYN2"/>
<evidence type="ECO:0000313" key="5">
    <source>
        <dbReference type="Proteomes" id="UP000323994"/>
    </source>
</evidence>
<organism evidence="4 5">
    <name type="scientific">Dyadobacter flavalbus</name>
    <dbReference type="NCBI Taxonomy" id="2579942"/>
    <lineage>
        <taxon>Bacteria</taxon>
        <taxon>Pseudomonadati</taxon>
        <taxon>Bacteroidota</taxon>
        <taxon>Cytophagia</taxon>
        <taxon>Cytophagales</taxon>
        <taxon>Spirosomataceae</taxon>
        <taxon>Dyadobacter</taxon>
    </lineage>
</organism>
<sequence length="120" mass="13275">MKRILIVEDDGDMIELFSIVFRNSGYDVTISNRALEVADIIVLKPNLILLDVTLKGSPMSGAAICRELKSNLATQDIPVILISGEPNLAKMAKLCNANTYLAKPLNMLKLQIMVNKYLIK</sequence>
<comment type="caution">
    <text evidence="4">The sequence shown here is derived from an EMBL/GenBank/DDBJ whole genome shotgun (WGS) entry which is preliminary data.</text>
</comment>
<accession>A0A5M8QYN2</accession>
<dbReference type="SMART" id="SM00448">
    <property type="entry name" value="REC"/>
    <property type="match status" value="1"/>
</dbReference>
<dbReference type="InterPro" id="IPR001789">
    <property type="entry name" value="Sig_transdc_resp-reg_receiver"/>
</dbReference>
<evidence type="ECO:0000313" key="4">
    <source>
        <dbReference type="EMBL" id="KAA6439776.1"/>
    </source>
</evidence>
<name>A0A5M8QYN2_9BACT</name>
<keyword evidence="1 2" id="KW-0597">Phosphoprotein</keyword>
<evidence type="ECO:0000259" key="3">
    <source>
        <dbReference type="PROSITE" id="PS50110"/>
    </source>
</evidence>
<keyword evidence="5" id="KW-1185">Reference proteome</keyword>
<dbReference type="SUPFAM" id="SSF52172">
    <property type="entry name" value="CheY-like"/>
    <property type="match status" value="1"/>
</dbReference>